<dbReference type="PANTHER" id="PTHR47963">
    <property type="entry name" value="DEAD-BOX ATP-DEPENDENT RNA HELICASE 47, MITOCHONDRIAL"/>
    <property type="match status" value="1"/>
</dbReference>
<dbReference type="InterPro" id="IPR027417">
    <property type="entry name" value="P-loop_NTPase"/>
</dbReference>
<feature type="domain" description="DEAD-box RNA helicase Q" evidence="9">
    <location>
        <begin position="4"/>
        <end position="32"/>
    </location>
</feature>
<dbReference type="GO" id="GO:0033592">
    <property type="term" value="F:RNA strand annealing activity"/>
    <property type="evidence" value="ECO:0007669"/>
    <property type="project" value="TreeGrafter"/>
</dbReference>
<evidence type="ECO:0000256" key="5">
    <source>
        <dbReference type="PROSITE-ProRule" id="PRU00552"/>
    </source>
</evidence>
<accession>A0A6M0H4F7</accession>
<comment type="similarity">
    <text evidence="6">Belongs to the DEAD box helicase family.</text>
</comment>
<feature type="short sequence motif" description="Q motif" evidence="5">
    <location>
        <begin position="4"/>
        <end position="32"/>
    </location>
</feature>
<dbReference type="SMART" id="SM00490">
    <property type="entry name" value="HELICc"/>
    <property type="match status" value="1"/>
</dbReference>
<dbReference type="CDD" id="cd00268">
    <property type="entry name" value="DEADc"/>
    <property type="match status" value="1"/>
</dbReference>
<dbReference type="PANTHER" id="PTHR47963:SF5">
    <property type="entry name" value="DEAD-BOX ATP-DEPENDENT RNA HELICASE CSHA"/>
    <property type="match status" value="1"/>
</dbReference>
<keyword evidence="11" id="KW-1185">Reference proteome</keyword>
<dbReference type="GO" id="GO:0005524">
    <property type="term" value="F:ATP binding"/>
    <property type="evidence" value="ECO:0007669"/>
    <property type="project" value="UniProtKB-KW"/>
</dbReference>
<dbReference type="PROSITE" id="PS00039">
    <property type="entry name" value="DEAD_ATP_HELICASE"/>
    <property type="match status" value="1"/>
</dbReference>
<dbReference type="InterPro" id="IPR012677">
    <property type="entry name" value="Nucleotide-bd_a/b_plait_sf"/>
</dbReference>
<evidence type="ECO:0000256" key="1">
    <source>
        <dbReference type="ARBA" id="ARBA00022741"/>
    </source>
</evidence>
<dbReference type="GO" id="GO:0016787">
    <property type="term" value="F:hydrolase activity"/>
    <property type="evidence" value="ECO:0007669"/>
    <property type="project" value="UniProtKB-KW"/>
</dbReference>
<dbReference type="GO" id="GO:0005829">
    <property type="term" value="C:cytosol"/>
    <property type="evidence" value="ECO:0007669"/>
    <property type="project" value="TreeGrafter"/>
</dbReference>
<dbReference type="GO" id="GO:0005840">
    <property type="term" value="C:ribosome"/>
    <property type="evidence" value="ECO:0007669"/>
    <property type="project" value="TreeGrafter"/>
</dbReference>
<evidence type="ECO:0000259" key="7">
    <source>
        <dbReference type="PROSITE" id="PS51192"/>
    </source>
</evidence>
<dbReference type="CDD" id="cd18787">
    <property type="entry name" value="SF2_C_DEAD"/>
    <property type="match status" value="1"/>
</dbReference>
<dbReference type="InterPro" id="IPR005580">
    <property type="entry name" value="DbpA/CsdA_RNA-bd_dom"/>
</dbReference>
<dbReference type="InterPro" id="IPR001650">
    <property type="entry name" value="Helicase_C-like"/>
</dbReference>
<dbReference type="Gene3D" id="3.30.70.330">
    <property type="match status" value="1"/>
</dbReference>
<dbReference type="PROSITE" id="PS51195">
    <property type="entry name" value="Q_MOTIF"/>
    <property type="match status" value="1"/>
</dbReference>
<dbReference type="EMBL" id="JAAGPU010000020">
    <property type="protein sequence ID" value="NEU05407.1"/>
    <property type="molecule type" value="Genomic_DNA"/>
</dbReference>
<gene>
    <name evidence="10" type="ORF">G3M99_11180</name>
</gene>
<dbReference type="InterPro" id="IPR014001">
    <property type="entry name" value="Helicase_ATP-bd"/>
</dbReference>
<evidence type="ECO:0000256" key="3">
    <source>
        <dbReference type="ARBA" id="ARBA00022806"/>
    </source>
</evidence>
<organism evidence="10 11">
    <name type="scientific">Clostridium senegalense</name>
    <dbReference type="NCBI Taxonomy" id="1465809"/>
    <lineage>
        <taxon>Bacteria</taxon>
        <taxon>Bacillati</taxon>
        <taxon>Bacillota</taxon>
        <taxon>Clostridia</taxon>
        <taxon>Eubacteriales</taxon>
        <taxon>Clostridiaceae</taxon>
        <taxon>Clostridium</taxon>
    </lineage>
</organism>
<sequence length="546" mass="61710">MNKIKFEDLNLKPSILEAINDLKFEYPSDIQAKSIPVSLEGFDLIGQAQTGTGKTVAFGAPLLSLMEPSNGNVQAIMLAPTRELAIQVSEELSKLNKYAQYKILPIFGGQSIDKQLKPLKKGVDIVVGTPGRILYHINRKTLKLDHAKFLVLDEADEMLNMGFIEDIELIISNLKKDRQTLLFSATMPKAIKSLAQNYMKSDAKHIAIAKQSLTVSKIKQFYFEVSQKDKLEALCRILDVDAPKSAILFCKTKRGVDELVSALQSKGYIVEGMHGDMKQLQRLNTLKKFKTGNLNYLIATDVAARGIDVEDITHVINYDLPQDTESYVHRIGRTGRANKEGTAYSFASRREMSMIRQIENVTKSKMEKKQLPTLNDIYASKSESILESVKATLEENSYESFIQTSKNLIDEFGAEDVTASLIKILFEKELNYEYTQDTLKCEEPFSRDSNRRDSNRRDFNRDFNKDTARLFLSVGRLDKVSAIDLVKFLDNTAGVKSKELGRIDILDKFTFIDVPNNLVDVILKNSSGQKINNVRKVRIEVSHKRK</sequence>
<evidence type="ECO:0000259" key="8">
    <source>
        <dbReference type="PROSITE" id="PS51194"/>
    </source>
</evidence>
<evidence type="ECO:0000259" key="9">
    <source>
        <dbReference type="PROSITE" id="PS51195"/>
    </source>
</evidence>
<feature type="domain" description="Helicase C-terminal" evidence="8">
    <location>
        <begin position="217"/>
        <end position="377"/>
    </location>
</feature>
<evidence type="ECO:0000256" key="2">
    <source>
        <dbReference type="ARBA" id="ARBA00022801"/>
    </source>
</evidence>
<protein>
    <submittedName>
        <fullName evidence="10">DEAD/DEAH box helicase</fullName>
    </submittedName>
</protein>
<dbReference type="AlphaFoldDB" id="A0A6M0H4F7"/>
<feature type="domain" description="Helicase ATP-binding" evidence="7">
    <location>
        <begin position="35"/>
        <end position="205"/>
    </location>
</feature>
<keyword evidence="2 6" id="KW-0378">Hydrolase</keyword>
<dbReference type="Gene3D" id="3.40.50.300">
    <property type="entry name" value="P-loop containing nucleotide triphosphate hydrolases"/>
    <property type="match status" value="2"/>
</dbReference>
<dbReference type="PROSITE" id="PS51194">
    <property type="entry name" value="HELICASE_CTER"/>
    <property type="match status" value="1"/>
</dbReference>
<evidence type="ECO:0000256" key="4">
    <source>
        <dbReference type="ARBA" id="ARBA00022840"/>
    </source>
</evidence>
<name>A0A6M0H4F7_9CLOT</name>
<dbReference type="InterPro" id="IPR011545">
    <property type="entry name" value="DEAD/DEAH_box_helicase_dom"/>
</dbReference>
<dbReference type="InterPro" id="IPR000629">
    <property type="entry name" value="RNA-helicase_DEAD-box_CS"/>
</dbReference>
<keyword evidence="1 6" id="KW-0547">Nucleotide-binding</keyword>
<keyword evidence="3 6" id="KW-0347">Helicase</keyword>
<evidence type="ECO:0000256" key="6">
    <source>
        <dbReference type="RuleBase" id="RU000492"/>
    </source>
</evidence>
<dbReference type="InterPro" id="IPR050547">
    <property type="entry name" value="DEAD_box_RNA_helicases"/>
</dbReference>
<dbReference type="GO" id="GO:0009409">
    <property type="term" value="P:response to cold"/>
    <property type="evidence" value="ECO:0007669"/>
    <property type="project" value="TreeGrafter"/>
</dbReference>
<dbReference type="InterPro" id="IPR014014">
    <property type="entry name" value="RNA_helicase_DEAD_Q_motif"/>
</dbReference>
<dbReference type="Pfam" id="PF00270">
    <property type="entry name" value="DEAD"/>
    <property type="match status" value="1"/>
</dbReference>
<dbReference type="Pfam" id="PF00271">
    <property type="entry name" value="Helicase_C"/>
    <property type="match status" value="1"/>
</dbReference>
<dbReference type="GO" id="GO:0003724">
    <property type="term" value="F:RNA helicase activity"/>
    <property type="evidence" value="ECO:0007669"/>
    <property type="project" value="InterPro"/>
</dbReference>
<proteinExistence type="inferred from homology"/>
<evidence type="ECO:0000313" key="11">
    <source>
        <dbReference type="Proteomes" id="UP000481872"/>
    </source>
</evidence>
<dbReference type="PROSITE" id="PS51192">
    <property type="entry name" value="HELICASE_ATP_BIND_1"/>
    <property type="match status" value="1"/>
</dbReference>
<dbReference type="Proteomes" id="UP000481872">
    <property type="component" value="Unassembled WGS sequence"/>
</dbReference>
<evidence type="ECO:0000313" key="10">
    <source>
        <dbReference type="EMBL" id="NEU05407.1"/>
    </source>
</evidence>
<dbReference type="Pfam" id="PF03880">
    <property type="entry name" value="DbpA"/>
    <property type="match status" value="1"/>
</dbReference>
<dbReference type="SUPFAM" id="SSF52540">
    <property type="entry name" value="P-loop containing nucleoside triphosphate hydrolases"/>
    <property type="match status" value="1"/>
</dbReference>
<dbReference type="RefSeq" id="WP_061995707.1">
    <property type="nucleotide sequence ID" value="NZ_JAAGPU010000020.1"/>
</dbReference>
<dbReference type="SMART" id="SM00487">
    <property type="entry name" value="DEXDc"/>
    <property type="match status" value="1"/>
</dbReference>
<reference evidence="10 11" key="1">
    <citation type="submission" date="2020-02" db="EMBL/GenBank/DDBJ databases">
        <title>Genome assembly of a novel Clostridium senegalense strain.</title>
        <authorList>
            <person name="Gupta T.B."/>
            <person name="Jauregui R."/>
            <person name="Maclean P."/>
            <person name="Nawarathana A."/>
            <person name="Brightwell G."/>
        </authorList>
    </citation>
    <scope>NUCLEOTIDE SEQUENCE [LARGE SCALE GENOMIC DNA]</scope>
    <source>
        <strain evidence="10 11">AGRFS4</strain>
    </source>
</reference>
<dbReference type="InterPro" id="IPR044742">
    <property type="entry name" value="DEAD/DEAH_RhlB"/>
</dbReference>
<comment type="caution">
    <text evidence="10">The sequence shown here is derived from an EMBL/GenBank/DDBJ whole genome shotgun (WGS) entry which is preliminary data.</text>
</comment>
<dbReference type="CDD" id="cd12252">
    <property type="entry name" value="RRM_DbpA"/>
    <property type="match status" value="1"/>
</dbReference>
<keyword evidence="4 6" id="KW-0067">ATP-binding</keyword>